<evidence type="ECO:0000259" key="2">
    <source>
        <dbReference type="PROSITE" id="PS51194"/>
    </source>
</evidence>
<dbReference type="SMART" id="SM00490">
    <property type="entry name" value="HELICc"/>
    <property type="match status" value="1"/>
</dbReference>
<dbReference type="Gene3D" id="3.40.50.300">
    <property type="entry name" value="P-loop containing nucleotide triphosphate hydrolases"/>
    <property type="match status" value="1"/>
</dbReference>
<feature type="region of interest" description="Disordered" evidence="1">
    <location>
        <begin position="61"/>
        <end position="87"/>
    </location>
</feature>
<evidence type="ECO:0000256" key="1">
    <source>
        <dbReference type="SAM" id="MobiDB-lite"/>
    </source>
</evidence>
<dbReference type="Pfam" id="PF00271">
    <property type="entry name" value="Helicase_C"/>
    <property type="match status" value="1"/>
</dbReference>
<dbReference type="AlphaFoldDB" id="A0A9X0WC15"/>
<dbReference type="Proteomes" id="UP001138768">
    <property type="component" value="Unassembled WGS sequence"/>
</dbReference>
<dbReference type="SUPFAM" id="SSF52540">
    <property type="entry name" value="P-loop containing nucleoside triphosphate hydrolases"/>
    <property type="match status" value="1"/>
</dbReference>
<proteinExistence type="predicted"/>
<dbReference type="InterPro" id="IPR001650">
    <property type="entry name" value="Helicase_C-like"/>
</dbReference>
<dbReference type="CDD" id="cd18785">
    <property type="entry name" value="SF2_C"/>
    <property type="match status" value="1"/>
</dbReference>
<dbReference type="NCBIfam" id="NF038325">
    <property type="entry name" value="DISARM_DrmAS"/>
    <property type="match status" value="1"/>
</dbReference>
<comment type="caution">
    <text evidence="3">The sequence shown here is derived from an EMBL/GenBank/DDBJ whole genome shotgun (WGS) entry which is preliminary data.</text>
</comment>
<name>A0A9X0WC15_9GAMM</name>
<dbReference type="PROSITE" id="PS51194">
    <property type="entry name" value="HELICASE_CTER"/>
    <property type="match status" value="1"/>
</dbReference>
<feature type="compositionally biased region" description="Low complexity" evidence="1">
    <location>
        <begin position="131"/>
        <end position="143"/>
    </location>
</feature>
<organism evidence="3 4">
    <name type="scientific">Lamprobacter modestohalophilus</name>
    <dbReference type="NCBI Taxonomy" id="1064514"/>
    <lineage>
        <taxon>Bacteria</taxon>
        <taxon>Pseudomonadati</taxon>
        <taxon>Pseudomonadota</taxon>
        <taxon>Gammaproteobacteria</taxon>
        <taxon>Chromatiales</taxon>
        <taxon>Chromatiaceae</taxon>
        <taxon>Lamprobacter</taxon>
    </lineage>
</organism>
<accession>A0A9X0WC15</accession>
<dbReference type="RefSeq" id="WP_207148784.1">
    <property type="nucleotide sequence ID" value="NZ_NRRY01000045.1"/>
</dbReference>
<dbReference type="InterPro" id="IPR027417">
    <property type="entry name" value="P-loop_NTPase"/>
</dbReference>
<protein>
    <recommendedName>
        <fullName evidence="2">Helicase C-terminal domain-containing protein</fullName>
    </recommendedName>
</protein>
<reference evidence="3 4" key="1">
    <citation type="journal article" date="2020" name="Microorganisms">
        <title>Osmotic Adaptation and Compatible Solute Biosynthesis of Phototrophic Bacteria as Revealed from Genome Analyses.</title>
        <authorList>
            <person name="Imhoff J.F."/>
            <person name="Rahn T."/>
            <person name="Kunzel S."/>
            <person name="Keller A."/>
            <person name="Neulinger S.C."/>
        </authorList>
    </citation>
    <scope>NUCLEOTIDE SEQUENCE [LARGE SCALE GENOMIC DNA]</scope>
    <source>
        <strain evidence="3 4">DSM 25653</strain>
    </source>
</reference>
<evidence type="ECO:0000313" key="4">
    <source>
        <dbReference type="Proteomes" id="UP001138768"/>
    </source>
</evidence>
<feature type="domain" description="Helicase C-terminal" evidence="2">
    <location>
        <begin position="898"/>
        <end position="1054"/>
    </location>
</feature>
<sequence length="1188" mass="131433">MSSQDITPNPAAMRDVRDQIVDALRRELTGPWHLEDETDPSEEFPTARYIVGRLAPQELKIDAVENNALPTGDDEDGETGEASFEPPQVLGFMPSSMGLSFVLNDTCDKVDVHIEWGQYLRAEEAPERPTAEGASESEQQEAQWDAPQRSKFVWRREQRSGVVRGLDVSKKGRPVAEVKLHPEEALKAGVRVEGLAEADVCVQGVVYEIRGQRAVSLFLVNQRQKGEQGDSEKDQQFLMQARMEVRASDGSAAFLAKDDIHLDQEGSADGEAQANNLLYRHSREFATGHGVAAEWDGLTPEGTAVSSVRTEFIPSYEVPKVIAANDIAGGALLDMLALSKLDDPEELYAALEPLVVQYEGWIKERRKEAEAPAIKDHPLHREAAKFQLINCDTAAERMRKGLELLKSSAKARTAFCLANEAMADQRVHAIWAKQNQAKGERTDIAALWIEKNHQWRPFQLGFFLLNLLGVADDESSDRTLVDLLWFPTGGGKTEAYLGLAAFTLFYRRLVGDRDGMEAGAGVSVIMRYTLRLLTVQQFQRAAALVCACEVIRRREKALGQEPYRIGLWVGDKTAPNRFQGAKKAIEDLKTRNYTDGGSPVQLLSCPRCGEALANDRGVPNGAAYTVDNDAQRIRVFCPNFRCEMSAKKSQGEGVPVVVVDEELYRTCPSIVIATVDKFARMTFEGRTQALFGIRDRYSPTLGHITPAHGNKPGGKQCKDAKKAARLLPPELIIQDELHLISGPLGTMVGLYETAVDFLSRVQKESGATVPSKVIASTATIRRAAQQVRQLYNRDLQVFPPSGLSSKDSFFAREVATQDENNQTSDVTAGRLYVGVNASGSSSKTLLVRVYAALLHAGLDYLVDPAIAQSGDPYGTLVGYFNSLRALGGAKRLVEDDVALRRLFYLAQRDKVALHRERRHKRYLSEPKELTSRLRSWEIPPLLKRMDVTFPRPAKGEKGKPYPVDVLLATNMISVGVDIDRLGLMVCTGQPKTTSEYIQATSRVGRQHPGLVVTMYNWVSPRDISHYERFKSYHAAFYRYVEPISVTPFSSRALDRGLHAMFGATQRLGQTQASEEFSANKFVPTAPWAKDTIKAIADRATALTALAAQGDHVRSILNEQSDSWSQLKNASVSYSKKKSSKQADADVAHHRLFRNLGEAKGGKWAAPNSLRDVEPTATFFLADDEESLS</sequence>
<feature type="region of interest" description="Disordered" evidence="1">
    <location>
        <begin position="124"/>
        <end position="148"/>
    </location>
</feature>
<keyword evidence="4" id="KW-1185">Reference proteome</keyword>
<gene>
    <name evidence="3" type="ORF">CKO42_20020</name>
</gene>
<evidence type="ECO:0000313" key="3">
    <source>
        <dbReference type="EMBL" id="MBK1620674.1"/>
    </source>
</evidence>
<dbReference type="EMBL" id="NRRY01000045">
    <property type="protein sequence ID" value="MBK1620674.1"/>
    <property type="molecule type" value="Genomic_DNA"/>
</dbReference>